<comment type="caution">
    <text evidence="1">The sequence shown here is derived from an EMBL/GenBank/DDBJ whole genome shotgun (WGS) entry which is preliminary data.</text>
</comment>
<dbReference type="Gramene" id="OE9A053473T1">
    <property type="protein sequence ID" value="OE9A053473C1"/>
    <property type="gene ID" value="OE9A053473"/>
</dbReference>
<name>A0A8S0UR55_OLEEU</name>
<gene>
    <name evidence="1" type="ORF">OLEA9_A053473</name>
</gene>
<evidence type="ECO:0000313" key="1">
    <source>
        <dbReference type="EMBL" id="CAA3018935.1"/>
    </source>
</evidence>
<accession>A0A8S0UR55</accession>
<protein>
    <submittedName>
        <fullName evidence="1">Uncharacterized protein</fullName>
    </submittedName>
</protein>
<dbReference type="EMBL" id="CACTIH010007971">
    <property type="protein sequence ID" value="CAA3018935.1"/>
    <property type="molecule type" value="Genomic_DNA"/>
</dbReference>
<feature type="non-terminal residue" evidence="1">
    <location>
        <position position="1"/>
    </location>
</feature>
<sequence length="61" mass="6828">AISDSSLSQVVVYASGATRTANYLTPDEYAYIAVYETPLDKTRSTFKLLRALERCGEDHRL</sequence>
<evidence type="ECO:0000313" key="2">
    <source>
        <dbReference type="Proteomes" id="UP000594638"/>
    </source>
</evidence>
<organism evidence="1 2">
    <name type="scientific">Olea europaea subsp. europaea</name>
    <dbReference type="NCBI Taxonomy" id="158383"/>
    <lineage>
        <taxon>Eukaryota</taxon>
        <taxon>Viridiplantae</taxon>
        <taxon>Streptophyta</taxon>
        <taxon>Embryophyta</taxon>
        <taxon>Tracheophyta</taxon>
        <taxon>Spermatophyta</taxon>
        <taxon>Magnoliopsida</taxon>
        <taxon>eudicotyledons</taxon>
        <taxon>Gunneridae</taxon>
        <taxon>Pentapetalae</taxon>
        <taxon>asterids</taxon>
        <taxon>lamiids</taxon>
        <taxon>Lamiales</taxon>
        <taxon>Oleaceae</taxon>
        <taxon>Oleeae</taxon>
        <taxon>Olea</taxon>
    </lineage>
</organism>
<reference evidence="1 2" key="1">
    <citation type="submission" date="2019-12" db="EMBL/GenBank/DDBJ databases">
        <authorList>
            <person name="Alioto T."/>
            <person name="Alioto T."/>
            <person name="Gomez Garrido J."/>
        </authorList>
    </citation>
    <scope>NUCLEOTIDE SEQUENCE [LARGE SCALE GENOMIC DNA]</scope>
</reference>
<proteinExistence type="predicted"/>
<dbReference type="Proteomes" id="UP000594638">
    <property type="component" value="Unassembled WGS sequence"/>
</dbReference>
<dbReference type="AlphaFoldDB" id="A0A8S0UR55"/>
<keyword evidence="2" id="KW-1185">Reference proteome</keyword>